<accession>A0A1F4YHQ2</accession>
<dbReference type="PANTHER" id="PTHR31272">
    <property type="entry name" value="CYTOCHROME C-TYPE BIOGENESIS PROTEIN HI_1454-RELATED"/>
    <property type="match status" value="1"/>
</dbReference>
<feature type="transmembrane region" description="Helical" evidence="1">
    <location>
        <begin position="42"/>
        <end position="68"/>
    </location>
</feature>
<feature type="transmembrane region" description="Helical" evidence="1">
    <location>
        <begin position="158"/>
        <end position="176"/>
    </location>
</feature>
<feature type="transmembrane region" description="Helical" evidence="1">
    <location>
        <begin position="197"/>
        <end position="214"/>
    </location>
</feature>
<feature type="transmembrane region" description="Helical" evidence="1">
    <location>
        <begin position="121"/>
        <end position="146"/>
    </location>
</feature>
<dbReference type="AlphaFoldDB" id="A0A1F4YHQ2"/>
<keyword evidence="1" id="KW-0812">Transmembrane</keyword>
<comment type="caution">
    <text evidence="2">The sequence shown here is derived from an EMBL/GenBank/DDBJ whole genome shotgun (WGS) entry which is preliminary data.</text>
</comment>
<keyword evidence="1" id="KW-1133">Transmembrane helix</keyword>
<evidence type="ECO:0000313" key="2">
    <source>
        <dbReference type="EMBL" id="OGC92753.1"/>
    </source>
</evidence>
<feature type="transmembrane region" description="Helical" evidence="1">
    <location>
        <begin position="80"/>
        <end position="100"/>
    </location>
</feature>
<evidence type="ECO:0000256" key="1">
    <source>
        <dbReference type="SAM" id="Phobius"/>
    </source>
</evidence>
<evidence type="ECO:0000313" key="3">
    <source>
        <dbReference type="Proteomes" id="UP000178176"/>
    </source>
</evidence>
<dbReference type="Proteomes" id="UP000178176">
    <property type="component" value="Unassembled WGS sequence"/>
</dbReference>
<keyword evidence="1" id="KW-0472">Membrane</keyword>
<feature type="transmembrane region" description="Helical" evidence="1">
    <location>
        <begin position="16"/>
        <end position="35"/>
    </location>
</feature>
<proteinExistence type="predicted"/>
<gene>
    <name evidence="2" type="ORF">A2876_00120</name>
</gene>
<reference evidence="2 3" key="1">
    <citation type="journal article" date="2016" name="Nat. Commun.">
        <title>Thousands of microbial genomes shed light on interconnected biogeochemical processes in an aquifer system.</title>
        <authorList>
            <person name="Anantharaman K."/>
            <person name="Brown C.T."/>
            <person name="Hug L.A."/>
            <person name="Sharon I."/>
            <person name="Castelle C.J."/>
            <person name="Probst A.J."/>
            <person name="Thomas B.C."/>
            <person name="Singh A."/>
            <person name="Wilkins M.J."/>
            <person name="Karaoz U."/>
            <person name="Brodie E.L."/>
            <person name="Williams K.H."/>
            <person name="Hubbard S.S."/>
            <person name="Banfield J.F."/>
        </authorList>
    </citation>
    <scope>NUCLEOTIDE SEQUENCE [LARGE SCALE GENOMIC DNA]</scope>
</reference>
<dbReference type="PANTHER" id="PTHR31272:SF9">
    <property type="entry name" value="BLL1027 PROTEIN"/>
    <property type="match status" value="1"/>
</dbReference>
<organism evidence="2 3">
    <name type="scientific">Candidatus Amesbacteria bacterium RIFCSPHIGHO2_01_FULL_48_32b</name>
    <dbReference type="NCBI Taxonomy" id="1797253"/>
    <lineage>
        <taxon>Bacteria</taxon>
        <taxon>Candidatus Amesiibacteriota</taxon>
    </lineage>
</organism>
<dbReference type="InterPro" id="IPR051790">
    <property type="entry name" value="Cytochrome_c-biogenesis_DsbD"/>
</dbReference>
<protein>
    <submittedName>
        <fullName evidence="2">Uncharacterized protein</fullName>
    </submittedName>
</protein>
<name>A0A1F4YHQ2_9BACT</name>
<sequence length="215" mass="23290">MDITLPVITSAALLDSLNPCAISILILTIGFLLSLKKTPKHIMAIAGIYILGIFITYILIGLGILQALTFFGISRAITKFGAAILVLIGILGLAKVPLGIPGFIKPSLAKLIQKATYPAMFFLGVLVGLFEFPCTGGPYLMILALLHDKATFTNGALYLIYYNLIFISPLILITLTTFNSQLTARFEAWRKSNSARFETFSSLAMIILGGVIFLL</sequence>
<dbReference type="EMBL" id="MEXH01000008">
    <property type="protein sequence ID" value="OGC92753.1"/>
    <property type="molecule type" value="Genomic_DNA"/>
</dbReference>